<reference evidence="1 2" key="1">
    <citation type="journal article" date="2021" name="ISME J.">
        <title>Genomic evolution of the class Acidithiobacillia: deep-branching Proteobacteria living in extreme acidic conditions.</title>
        <authorList>
            <person name="Moya-Beltran A."/>
            <person name="Beard S."/>
            <person name="Rojas-Villalobos C."/>
            <person name="Issotta F."/>
            <person name="Gallardo Y."/>
            <person name="Ulloa R."/>
            <person name="Giaveno A."/>
            <person name="Degli Esposti M."/>
            <person name="Johnson D.B."/>
            <person name="Quatrini R."/>
        </authorList>
    </citation>
    <scope>NUCLEOTIDE SEQUENCE [LARGE SCALE GENOMIC DNA]</scope>
    <source>
        <strain evidence="1 2">GG1-14</strain>
    </source>
</reference>
<evidence type="ECO:0000313" key="1">
    <source>
        <dbReference type="EMBL" id="XRI74379.1"/>
    </source>
</evidence>
<keyword evidence="2" id="KW-1185">Reference proteome</keyword>
<gene>
    <name evidence="1" type="ORF">HHS34_004055</name>
</gene>
<accession>A0ACD5HHS2</accession>
<sequence>MQHDFIDSFFAAVVFWALGLVNFESSYKMRVLAELEQWLWMRQGFADEHCHKKFIKLPHYCHICES</sequence>
<protein>
    <submittedName>
        <fullName evidence="1">Uncharacterized protein</fullName>
    </submittedName>
</protein>
<name>A0ACD5HHS2_9PROT</name>
<evidence type="ECO:0000313" key="2">
    <source>
        <dbReference type="Proteomes" id="UP001195965"/>
    </source>
</evidence>
<dbReference type="Proteomes" id="UP001195965">
    <property type="component" value="Chromosome"/>
</dbReference>
<proteinExistence type="predicted"/>
<organism evidence="1 2">
    <name type="scientific">Acidithiobacillus montserratensis</name>
    <dbReference type="NCBI Taxonomy" id="2729135"/>
    <lineage>
        <taxon>Bacteria</taxon>
        <taxon>Pseudomonadati</taxon>
        <taxon>Pseudomonadota</taxon>
        <taxon>Acidithiobacillia</taxon>
        <taxon>Acidithiobacillales</taxon>
        <taxon>Acidithiobacillaceae</taxon>
        <taxon>Acidithiobacillus</taxon>
    </lineage>
</organism>
<dbReference type="EMBL" id="CP127526">
    <property type="protein sequence ID" value="XRI74379.1"/>
    <property type="molecule type" value="Genomic_DNA"/>
</dbReference>